<name>A0A8S1QT83_9CILI</name>
<keyword evidence="3" id="KW-1185">Reference proteome</keyword>
<proteinExistence type="predicted"/>
<dbReference type="EMBL" id="CAJJDN010000116">
    <property type="protein sequence ID" value="CAD8118135.1"/>
    <property type="molecule type" value="Genomic_DNA"/>
</dbReference>
<dbReference type="PANTHER" id="PTHR21174:SF0">
    <property type="entry name" value="HD PHOSPHOHYDROLASE FAMILY PROTEIN-RELATED"/>
    <property type="match status" value="1"/>
</dbReference>
<dbReference type="GO" id="GO:0003824">
    <property type="term" value="F:catalytic activity"/>
    <property type="evidence" value="ECO:0007669"/>
    <property type="project" value="InterPro"/>
</dbReference>
<dbReference type="InterPro" id="IPR009218">
    <property type="entry name" value="HD_phosphohydro"/>
</dbReference>
<dbReference type="PANTHER" id="PTHR21174">
    <property type="match status" value="1"/>
</dbReference>
<protein>
    <recommendedName>
        <fullName evidence="1">Cytidyltransferase-like domain-containing protein</fullName>
    </recommendedName>
</protein>
<reference evidence="2" key="1">
    <citation type="submission" date="2021-01" db="EMBL/GenBank/DDBJ databases">
        <authorList>
            <consortium name="Genoscope - CEA"/>
            <person name="William W."/>
        </authorList>
    </citation>
    <scope>NUCLEOTIDE SEQUENCE</scope>
</reference>
<dbReference type="OrthoDB" id="330671at2759"/>
<dbReference type="InterPro" id="IPR004821">
    <property type="entry name" value="Cyt_trans-like"/>
</dbReference>
<accession>A0A8S1QT83</accession>
<dbReference type="Pfam" id="PF01467">
    <property type="entry name" value="CTP_transf_like"/>
    <property type="match status" value="1"/>
</dbReference>
<organism evidence="2 3">
    <name type="scientific">Paramecium sonneborni</name>
    <dbReference type="NCBI Taxonomy" id="65129"/>
    <lineage>
        <taxon>Eukaryota</taxon>
        <taxon>Sar</taxon>
        <taxon>Alveolata</taxon>
        <taxon>Ciliophora</taxon>
        <taxon>Intramacronucleata</taxon>
        <taxon>Oligohymenophorea</taxon>
        <taxon>Peniculida</taxon>
        <taxon>Parameciidae</taxon>
        <taxon>Paramecium</taxon>
    </lineage>
</organism>
<evidence type="ECO:0000259" key="1">
    <source>
        <dbReference type="Pfam" id="PF01467"/>
    </source>
</evidence>
<dbReference type="AlphaFoldDB" id="A0A8S1QT83"/>
<dbReference type="Proteomes" id="UP000692954">
    <property type="component" value="Unassembled WGS sequence"/>
</dbReference>
<evidence type="ECO:0000313" key="2">
    <source>
        <dbReference type="EMBL" id="CAD8118135.1"/>
    </source>
</evidence>
<gene>
    <name evidence="2" type="ORF">PSON_ATCC_30995.1.T1160062</name>
</gene>
<comment type="caution">
    <text evidence="2">The sequence shown here is derived from an EMBL/GenBank/DDBJ whole genome shotgun (WGS) entry which is preliminary data.</text>
</comment>
<sequence length="477" mass="56234">MKHHAKLLIICPFEFIGFQTLDHKIEDYLKTNQEEIVLYLIGTPITYLKVYEKILFHLYDKTQNYPTKFSVIFDSLNKQFLNNHKFDLVINLGTPLQGDFNIQLSFNHEVQQIQFSEEGYKINQFQRGANGGTFDHLHIGHKILLSLSLLTVSQHLTIGITGEILLQKKKLKGFLQSYETRSRCVKEFCLMFRPDIELYFSELIEPAGPTKNGQYEVLIATQETQKSLEYINNLRKELNLNQLEGYIIGMIENQVNQGEVKISSTQFREQIQSQNRLTEQEYLELKQEWLSVSNNLYWFESILVDYYSQSQRHYHTLRHIYDMLKQLKGAKNIQNVKLATFFHDAIYYPKLHDNEEKSCLLFQQFAQECKIDSEVISIFILQTKSHQTDVSFLSENDLSDLMIFLDADMSILESDAYQIYAQDIRKEYSHFTDKEYKTGRIAVLQKFLQSKIFNLRSEEKARKNIQEEIEILQQWVV</sequence>
<evidence type="ECO:0000313" key="3">
    <source>
        <dbReference type="Proteomes" id="UP000692954"/>
    </source>
</evidence>
<feature type="domain" description="Cytidyltransferase-like" evidence="1">
    <location>
        <begin position="131"/>
        <end position="269"/>
    </location>
</feature>